<dbReference type="Proteomes" id="UP000441336">
    <property type="component" value="Unassembled WGS sequence"/>
</dbReference>
<protein>
    <submittedName>
        <fullName evidence="1">Uncharacterized protein</fullName>
    </submittedName>
</protein>
<reference evidence="1 2" key="1">
    <citation type="submission" date="2019-12" db="EMBL/GenBank/DDBJ databases">
        <title>Hymenobacter sp. HMF4947 Genome sequencing and assembly.</title>
        <authorList>
            <person name="Kang H."/>
            <person name="Cha I."/>
            <person name="Kim H."/>
            <person name="Joh K."/>
        </authorList>
    </citation>
    <scope>NUCLEOTIDE SEQUENCE [LARGE SCALE GENOMIC DNA]</scope>
    <source>
        <strain evidence="1 2">HMF4947</strain>
    </source>
</reference>
<sequence length="611" mass="65223">MLELTSAGRPVHLSPGTSTQLELNSPLFDEDVIKGQFSYSFPVPAGPNGPLYGFPERPDGDGAPGALLPAELSDDGLPLLVGQQRIKTASTSKYSVSVQAGLSGANLSERALSSFEYGGLRDVPRQVPGGLDGGGNPVFIPGLVQHANQVVANPDAYGYVFAPLRNEYLTDDEKKLLSSSGTVLNPTDYPPATVNKWVVYPGPIFGMPAGGSFTYSISFAVPGGVQLGTYSLLPAYCPFPKLRYVLQAIFEESGLRVDVAQLLPGELGDLVIVGNAQLVDRGDLTTLRFSLADVLPAMSVAELLAAIRQDLGVVVYVDPATRYVRTAYLVERVAASAAYVDLTTRLAGDPEATIDEAAGLTLTYKVDSEDELTKDLVDKQPDLTLLLPAVATLADLPGLADIAADNPQNGQVRLVQALDTYYVCALSYLDGVRVTLTWTPLVLSLAPLLVNGGGDEQERVLCYTATRNTLLYQGPNADYGVPLPAISQPPYLASQKEVERNNNLRLLFYNGLQLAPDGVSPYPQLSAVSASGARTLYVGGTAGTYAQLLSAWLAVKLRPVSYKVPLLLTPLDLARLDLTQPLRLDGVPYLVRKVQATVPLQKPATLELVRL</sequence>
<comment type="caution">
    <text evidence="1">The sequence shown here is derived from an EMBL/GenBank/DDBJ whole genome shotgun (WGS) entry which is preliminary data.</text>
</comment>
<evidence type="ECO:0000313" key="1">
    <source>
        <dbReference type="EMBL" id="MVN76930.1"/>
    </source>
</evidence>
<organism evidence="1 2">
    <name type="scientific">Hymenobacter ginkgonis</name>
    <dbReference type="NCBI Taxonomy" id="2682976"/>
    <lineage>
        <taxon>Bacteria</taxon>
        <taxon>Pseudomonadati</taxon>
        <taxon>Bacteroidota</taxon>
        <taxon>Cytophagia</taxon>
        <taxon>Cytophagales</taxon>
        <taxon>Hymenobacteraceae</taxon>
        <taxon>Hymenobacter</taxon>
    </lineage>
</organism>
<gene>
    <name evidence="1" type="ORF">GO988_11400</name>
</gene>
<accession>A0A7K1TEU1</accession>
<dbReference type="AlphaFoldDB" id="A0A7K1TEU1"/>
<keyword evidence="2" id="KW-1185">Reference proteome</keyword>
<dbReference type="RefSeq" id="WP_157565314.1">
    <property type="nucleotide sequence ID" value="NZ_WQKZ01000002.1"/>
</dbReference>
<evidence type="ECO:0000313" key="2">
    <source>
        <dbReference type="Proteomes" id="UP000441336"/>
    </source>
</evidence>
<name>A0A7K1TEU1_9BACT</name>
<proteinExistence type="predicted"/>
<dbReference type="EMBL" id="WQKZ01000002">
    <property type="protein sequence ID" value="MVN76930.1"/>
    <property type="molecule type" value="Genomic_DNA"/>
</dbReference>